<evidence type="ECO:0000313" key="5">
    <source>
        <dbReference type="Proteomes" id="UP000659223"/>
    </source>
</evidence>
<feature type="chain" id="PRO_5046377344" description="Deoxyribonuclease NucA/NucB domain-containing protein" evidence="2">
    <location>
        <begin position="25"/>
        <end position="381"/>
    </location>
</feature>
<protein>
    <recommendedName>
        <fullName evidence="3">Deoxyribonuclease NucA/NucB domain-containing protein</fullName>
    </recommendedName>
</protein>
<sequence length="381" mass="41168">MRAATAVGAAALMLPLAASIPASADQAPAEDTGRTIVSDTPELQRVPDSRRADTGTGEAAAAAVLDCPVGYYDFNRTQSCAHYDTSITFLLNGRPNGTAKVRVKATAELEPRNRYKWKQKVAVKLTNPTIPEAAAVSMTVGLRCNGCTSTPGGTKILFPGVTWTFDMEAGSPGRDKVIESVYPEATITAPRHDRGTMRLGPTFKPRCDSTARVTDARTGGCVYPQYTPSWKLDVTDNDVAAVAWHVDWAQRNLKGHWGKKGAGNPLHRTMDQAIQRENRREACVRGVPRPPNSGGQSCDEYPMAQTLEGASRNKDYSCQFLNARQNSKEGSLRKSYLNGQRVLENDAFWVDVVKPHGAVRPATVAEPSLMGPVGCGQDPNP</sequence>
<reference evidence="5" key="1">
    <citation type="journal article" date="2019" name="Int. J. Syst. Evol. Microbiol.">
        <title>The Global Catalogue of Microorganisms (GCM) 10K type strain sequencing project: providing services to taxonomists for standard genome sequencing and annotation.</title>
        <authorList>
            <consortium name="The Broad Institute Genomics Platform"/>
            <consortium name="The Broad Institute Genome Sequencing Center for Infectious Disease"/>
            <person name="Wu L."/>
            <person name="Ma J."/>
        </authorList>
    </citation>
    <scope>NUCLEOTIDE SEQUENCE [LARGE SCALE GENOMIC DNA]</scope>
    <source>
        <strain evidence="5">JCM 4586</strain>
    </source>
</reference>
<dbReference type="EMBL" id="BMUT01000007">
    <property type="protein sequence ID" value="GGX86939.1"/>
    <property type="molecule type" value="Genomic_DNA"/>
</dbReference>
<feature type="signal peptide" evidence="2">
    <location>
        <begin position="1"/>
        <end position="24"/>
    </location>
</feature>
<name>A0ABQ2YMP0_9ACTN</name>
<evidence type="ECO:0000256" key="2">
    <source>
        <dbReference type="SAM" id="SignalP"/>
    </source>
</evidence>
<comment type="caution">
    <text evidence="4">The sequence shown here is derived from an EMBL/GenBank/DDBJ whole genome shotgun (WGS) entry which is preliminary data.</text>
</comment>
<organism evidence="4 5">
    <name type="scientific">Streptomyces hiroshimensis</name>
    <dbReference type="NCBI Taxonomy" id="66424"/>
    <lineage>
        <taxon>Bacteria</taxon>
        <taxon>Bacillati</taxon>
        <taxon>Actinomycetota</taxon>
        <taxon>Actinomycetes</taxon>
        <taxon>Kitasatosporales</taxon>
        <taxon>Streptomycetaceae</taxon>
        <taxon>Streptomyces</taxon>
    </lineage>
</organism>
<keyword evidence="5" id="KW-1185">Reference proteome</keyword>
<dbReference type="Proteomes" id="UP000659223">
    <property type="component" value="Unassembled WGS sequence"/>
</dbReference>
<feature type="domain" description="Deoxyribonuclease NucA/NucB" evidence="3">
    <location>
        <begin position="263"/>
        <end position="348"/>
    </location>
</feature>
<keyword evidence="2" id="KW-0732">Signal</keyword>
<dbReference type="InterPro" id="IPR029476">
    <property type="entry name" value="DNase_NucA_NucB"/>
</dbReference>
<evidence type="ECO:0000313" key="4">
    <source>
        <dbReference type="EMBL" id="GGX86939.1"/>
    </source>
</evidence>
<evidence type="ECO:0000256" key="1">
    <source>
        <dbReference type="SAM" id="MobiDB-lite"/>
    </source>
</evidence>
<evidence type="ECO:0000259" key="3">
    <source>
        <dbReference type="Pfam" id="PF14040"/>
    </source>
</evidence>
<proteinExistence type="predicted"/>
<accession>A0ABQ2YMP0</accession>
<feature type="region of interest" description="Disordered" evidence="1">
    <location>
        <begin position="25"/>
        <end position="55"/>
    </location>
</feature>
<gene>
    <name evidence="4" type="ORF">GCM10010324_35550</name>
</gene>
<dbReference type="Pfam" id="PF14040">
    <property type="entry name" value="DNase_NucA_NucB"/>
    <property type="match status" value="1"/>
</dbReference>